<comment type="caution">
    <text evidence="2">The sequence shown here is derived from an EMBL/GenBank/DDBJ whole genome shotgun (WGS) entry which is preliminary data.</text>
</comment>
<feature type="region of interest" description="Disordered" evidence="1">
    <location>
        <begin position="139"/>
        <end position="160"/>
    </location>
</feature>
<feature type="compositionally biased region" description="Polar residues" evidence="1">
    <location>
        <begin position="183"/>
        <end position="196"/>
    </location>
</feature>
<feature type="compositionally biased region" description="Basic and acidic residues" evidence="1">
    <location>
        <begin position="45"/>
        <end position="56"/>
    </location>
</feature>
<proteinExistence type="predicted"/>
<evidence type="ECO:0000313" key="2">
    <source>
        <dbReference type="EMBL" id="MED6200070.1"/>
    </source>
</evidence>
<protein>
    <submittedName>
        <fullName evidence="2">Uncharacterized protein</fullName>
    </submittedName>
</protein>
<accession>A0ABU6XRK4</accession>
<sequence>MPSGLKASCGKSESFVGEVAASLTGILRSLSKTLPTDYISPGKSHGNEWRGMEKMGGKNQIEGTLIEPPPKPPNPCHRHSPSSPRPNLRSPPVVFSVTGSRGEGSLEYHQDPRLGNSAVDPTLAVKVCWRRRGDVAAATTTVEPPSEYSEDRTSKARTTAVLPRSPVLAVLPRNPVFPPCHSFSPSVQLQPPLTTQGRRHSSH</sequence>
<organism evidence="2 3">
    <name type="scientific">Stylosanthes scabra</name>
    <dbReference type="NCBI Taxonomy" id="79078"/>
    <lineage>
        <taxon>Eukaryota</taxon>
        <taxon>Viridiplantae</taxon>
        <taxon>Streptophyta</taxon>
        <taxon>Embryophyta</taxon>
        <taxon>Tracheophyta</taxon>
        <taxon>Spermatophyta</taxon>
        <taxon>Magnoliopsida</taxon>
        <taxon>eudicotyledons</taxon>
        <taxon>Gunneridae</taxon>
        <taxon>Pentapetalae</taxon>
        <taxon>rosids</taxon>
        <taxon>fabids</taxon>
        <taxon>Fabales</taxon>
        <taxon>Fabaceae</taxon>
        <taxon>Papilionoideae</taxon>
        <taxon>50 kb inversion clade</taxon>
        <taxon>dalbergioids sensu lato</taxon>
        <taxon>Dalbergieae</taxon>
        <taxon>Pterocarpus clade</taxon>
        <taxon>Stylosanthes</taxon>
    </lineage>
</organism>
<keyword evidence="3" id="KW-1185">Reference proteome</keyword>
<feature type="region of interest" description="Disordered" evidence="1">
    <location>
        <begin position="180"/>
        <end position="203"/>
    </location>
</feature>
<evidence type="ECO:0000256" key="1">
    <source>
        <dbReference type="SAM" id="MobiDB-lite"/>
    </source>
</evidence>
<evidence type="ECO:0000313" key="3">
    <source>
        <dbReference type="Proteomes" id="UP001341840"/>
    </source>
</evidence>
<feature type="compositionally biased region" description="Low complexity" evidence="1">
    <location>
        <begin position="81"/>
        <end position="92"/>
    </location>
</feature>
<dbReference type="EMBL" id="JASCZI010212678">
    <property type="protein sequence ID" value="MED6200070.1"/>
    <property type="molecule type" value="Genomic_DNA"/>
</dbReference>
<gene>
    <name evidence="2" type="ORF">PIB30_081673</name>
</gene>
<feature type="region of interest" description="Disordered" evidence="1">
    <location>
        <begin position="34"/>
        <end position="113"/>
    </location>
</feature>
<name>A0ABU6XRK4_9FABA</name>
<reference evidence="2 3" key="1">
    <citation type="journal article" date="2023" name="Plants (Basel)">
        <title>Bridging the Gap: Combining Genomics and Transcriptomics Approaches to Understand Stylosanthes scabra, an Orphan Legume from the Brazilian Caatinga.</title>
        <authorList>
            <person name="Ferreira-Neto J.R.C."/>
            <person name="da Silva M.D."/>
            <person name="Binneck E."/>
            <person name="de Melo N.F."/>
            <person name="da Silva R.H."/>
            <person name="de Melo A.L.T.M."/>
            <person name="Pandolfi V."/>
            <person name="Bustamante F.O."/>
            <person name="Brasileiro-Vidal A.C."/>
            <person name="Benko-Iseppon A.M."/>
        </authorList>
    </citation>
    <scope>NUCLEOTIDE SEQUENCE [LARGE SCALE GENOMIC DNA]</scope>
    <source>
        <tissue evidence="2">Leaves</tissue>
    </source>
</reference>
<dbReference type="Proteomes" id="UP001341840">
    <property type="component" value="Unassembled WGS sequence"/>
</dbReference>